<dbReference type="EMBL" id="LR796209">
    <property type="protein sequence ID" value="CAB4127291.1"/>
    <property type="molecule type" value="Genomic_DNA"/>
</dbReference>
<evidence type="ECO:0000313" key="2">
    <source>
        <dbReference type="EMBL" id="CAB4127291.1"/>
    </source>
</evidence>
<feature type="compositionally biased region" description="Polar residues" evidence="1">
    <location>
        <begin position="177"/>
        <end position="188"/>
    </location>
</feature>
<protein>
    <submittedName>
        <fullName evidence="2">Uncharacterized protein</fullName>
    </submittedName>
</protein>
<feature type="region of interest" description="Disordered" evidence="1">
    <location>
        <begin position="171"/>
        <end position="195"/>
    </location>
</feature>
<sequence length="195" mass="21537">MSELVTSSKSELVVPAGNPEKPVLKMAVDYIRRAESRIGEIASMTPLKAPELLATFNQAWMDATRFATMLEAQKVEAQRNVDKVRSVILIDKIPGILLAKNLATPKSPMGSEDVRNAIIDVDVDYNAAIDRYNTIVCYLDLMKGKAKGLEMAYTSVKRILGEHSFNYKPNYGDRSDPTASEAGQTSGFGNYDRSR</sequence>
<reference evidence="2" key="1">
    <citation type="submission" date="2020-04" db="EMBL/GenBank/DDBJ databases">
        <authorList>
            <person name="Chiriac C."/>
            <person name="Salcher M."/>
            <person name="Ghai R."/>
            <person name="Kavagutti S V."/>
        </authorList>
    </citation>
    <scope>NUCLEOTIDE SEQUENCE</scope>
</reference>
<proteinExistence type="predicted"/>
<name>A0A6J5KZ06_9CAUD</name>
<accession>A0A6J5KZ06</accession>
<gene>
    <name evidence="2" type="ORF">UFOVP75_123</name>
</gene>
<evidence type="ECO:0000256" key="1">
    <source>
        <dbReference type="SAM" id="MobiDB-lite"/>
    </source>
</evidence>
<organism evidence="2">
    <name type="scientific">uncultured Caudovirales phage</name>
    <dbReference type="NCBI Taxonomy" id="2100421"/>
    <lineage>
        <taxon>Viruses</taxon>
        <taxon>Duplodnaviria</taxon>
        <taxon>Heunggongvirae</taxon>
        <taxon>Uroviricota</taxon>
        <taxon>Caudoviricetes</taxon>
        <taxon>Peduoviridae</taxon>
        <taxon>Maltschvirus</taxon>
        <taxon>Maltschvirus maltsch</taxon>
    </lineage>
</organism>